<dbReference type="CDD" id="cd01949">
    <property type="entry name" value="GGDEF"/>
    <property type="match status" value="1"/>
</dbReference>
<dbReference type="SUPFAM" id="SSF55781">
    <property type="entry name" value="GAF domain-like"/>
    <property type="match status" value="1"/>
</dbReference>
<reference evidence="4" key="1">
    <citation type="submission" date="2022-06" db="EMBL/GenBank/DDBJ databases">
        <title>New cyanobacteria of genus Symplocastrum in benthos of Lake Baikal.</title>
        <authorList>
            <person name="Sorokovikova E."/>
            <person name="Tikhonova I."/>
            <person name="Krasnopeev A."/>
            <person name="Evseev P."/>
            <person name="Gladkikh A."/>
            <person name="Belykh O."/>
        </authorList>
    </citation>
    <scope>NUCLEOTIDE SEQUENCE</scope>
    <source>
        <strain evidence="4">BBK-W-15</strain>
    </source>
</reference>
<dbReference type="NCBIfam" id="TIGR00229">
    <property type="entry name" value="sensory_box"/>
    <property type="match status" value="1"/>
</dbReference>
<dbReference type="InterPro" id="IPR035919">
    <property type="entry name" value="EAL_sf"/>
</dbReference>
<feature type="domain" description="EAL" evidence="2">
    <location>
        <begin position="597"/>
        <end position="852"/>
    </location>
</feature>
<dbReference type="SUPFAM" id="SSF141868">
    <property type="entry name" value="EAL domain-like"/>
    <property type="match status" value="1"/>
</dbReference>
<dbReference type="InterPro" id="IPR000160">
    <property type="entry name" value="GGDEF_dom"/>
</dbReference>
<dbReference type="SUPFAM" id="SSF55785">
    <property type="entry name" value="PYP-like sensor domain (PAS domain)"/>
    <property type="match status" value="1"/>
</dbReference>
<dbReference type="PROSITE" id="PS50887">
    <property type="entry name" value="GGDEF"/>
    <property type="match status" value="1"/>
</dbReference>
<dbReference type="RefSeq" id="WP_254011601.1">
    <property type="nucleotide sequence ID" value="NZ_JAMZMM010000075.1"/>
</dbReference>
<dbReference type="CDD" id="cd01948">
    <property type="entry name" value="EAL"/>
    <property type="match status" value="1"/>
</dbReference>
<dbReference type="InterPro" id="IPR052155">
    <property type="entry name" value="Biofilm_reg_signaling"/>
</dbReference>
<evidence type="ECO:0000259" key="1">
    <source>
        <dbReference type="PROSITE" id="PS50112"/>
    </source>
</evidence>
<comment type="caution">
    <text evidence="4">The sequence shown here is derived from an EMBL/GenBank/DDBJ whole genome shotgun (WGS) entry which is preliminary data.</text>
</comment>
<proteinExistence type="predicted"/>
<feature type="domain" description="PAS" evidence="1">
    <location>
        <begin position="178"/>
        <end position="249"/>
    </location>
</feature>
<dbReference type="InterPro" id="IPR001633">
    <property type="entry name" value="EAL_dom"/>
</dbReference>
<evidence type="ECO:0000313" key="5">
    <source>
        <dbReference type="Proteomes" id="UP001204953"/>
    </source>
</evidence>
<dbReference type="PANTHER" id="PTHR44757:SF2">
    <property type="entry name" value="BIOFILM ARCHITECTURE MAINTENANCE PROTEIN MBAA"/>
    <property type="match status" value="1"/>
</dbReference>
<organism evidence="4 5">
    <name type="scientific">Limnofasciculus baicalensis BBK-W-15</name>
    <dbReference type="NCBI Taxonomy" id="2699891"/>
    <lineage>
        <taxon>Bacteria</taxon>
        <taxon>Bacillati</taxon>
        <taxon>Cyanobacteriota</taxon>
        <taxon>Cyanophyceae</taxon>
        <taxon>Coleofasciculales</taxon>
        <taxon>Coleofasciculaceae</taxon>
        <taxon>Limnofasciculus</taxon>
        <taxon>Limnofasciculus baicalensis</taxon>
    </lineage>
</organism>
<dbReference type="NCBIfam" id="TIGR00254">
    <property type="entry name" value="GGDEF"/>
    <property type="match status" value="1"/>
</dbReference>
<dbReference type="Gene3D" id="3.30.70.270">
    <property type="match status" value="1"/>
</dbReference>
<dbReference type="InterPro" id="IPR029016">
    <property type="entry name" value="GAF-like_dom_sf"/>
</dbReference>
<dbReference type="CDD" id="cd00130">
    <property type="entry name" value="PAS"/>
    <property type="match status" value="1"/>
</dbReference>
<dbReference type="InterPro" id="IPR043128">
    <property type="entry name" value="Rev_trsase/Diguanyl_cyclase"/>
</dbReference>
<evidence type="ECO:0000259" key="2">
    <source>
        <dbReference type="PROSITE" id="PS50883"/>
    </source>
</evidence>
<evidence type="ECO:0000259" key="3">
    <source>
        <dbReference type="PROSITE" id="PS50887"/>
    </source>
</evidence>
<dbReference type="Gene3D" id="3.30.450.20">
    <property type="entry name" value="PAS domain"/>
    <property type="match status" value="1"/>
</dbReference>
<name>A0AAE3GS31_9CYAN</name>
<dbReference type="PROSITE" id="PS50883">
    <property type="entry name" value="EAL"/>
    <property type="match status" value="1"/>
</dbReference>
<dbReference type="EMBL" id="JAMZMM010000075">
    <property type="protein sequence ID" value="MCP2728808.1"/>
    <property type="molecule type" value="Genomic_DNA"/>
</dbReference>
<dbReference type="Pfam" id="PF00563">
    <property type="entry name" value="EAL"/>
    <property type="match status" value="1"/>
</dbReference>
<dbReference type="SUPFAM" id="SSF55073">
    <property type="entry name" value="Nucleotide cyclase"/>
    <property type="match status" value="1"/>
</dbReference>
<dbReference type="Proteomes" id="UP001204953">
    <property type="component" value="Unassembled WGS sequence"/>
</dbReference>
<dbReference type="Pfam" id="PF13185">
    <property type="entry name" value="GAF_2"/>
    <property type="match status" value="1"/>
</dbReference>
<dbReference type="PROSITE" id="PS50112">
    <property type="entry name" value="PAS"/>
    <property type="match status" value="1"/>
</dbReference>
<dbReference type="Pfam" id="PF13426">
    <property type="entry name" value="PAS_9"/>
    <property type="match status" value="1"/>
</dbReference>
<gene>
    <name evidence="4" type="ORF">NJ959_10050</name>
</gene>
<accession>A0AAE3GS31</accession>
<dbReference type="Gene3D" id="3.30.450.40">
    <property type="match status" value="1"/>
</dbReference>
<dbReference type="InterPro" id="IPR000014">
    <property type="entry name" value="PAS"/>
</dbReference>
<dbReference type="Pfam" id="PF00990">
    <property type="entry name" value="GGDEF"/>
    <property type="match status" value="1"/>
</dbReference>
<dbReference type="InterPro" id="IPR029787">
    <property type="entry name" value="Nucleotide_cyclase"/>
</dbReference>
<feature type="domain" description="GGDEF" evidence="3">
    <location>
        <begin position="448"/>
        <end position="588"/>
    </location>
</feature>
<dbReference type="Gene3D" id="3.20.20.450">
    <property type="entry name" value="EAL domain"/>
    <property type="match status" value="1"/>
</dbReference>
<dbReference type="AlphaFoldDB" id="A0AAE3GS31"/>
<protein>
    <submittedName>
        <fullName evidence="4">EAL domain-containing protein</fullName>
    </submittedName>
</protein>
<sequence length="859" mass="97813">MSEELHLLQTLTQAIGIASDLPSALGVVLDRICELTIWDYGEAWLPRPDNTGLVLSWSTCGNTPSLEKFRLSRKILSFPPNMRLAGRVWTSQQPEWIEDISTEFDEVLLDDRLMEFPEFKAGLAVPILLDNRVLAVLVFFMTKSCPYDQQWSKRVTAITTQLGLAIGRKQLEEQLRQERDFSQAVIETSSAFFVKIDGKGKTIMMNQGLLKALGYTLDEVLGKDFIFTFIAEPDREPLCNKFKQLGKIEQPPLNENWILTKTGEKRLVEWRGKSIFKPTGILDFFFAVGIDITNRRLVDRETKRLASFPLLAPHPIVETDLEGRVSYLNPQAMESLPELMDGNVEHPFLEGILSIKTLVQMQGSLRREVKIDEVYYEQVLHYVPEIDSIRIYAFDISDRKRAEEQLIHDAFYDRLTGLPNRALFMDRLKEAVRRSQQYNNDNSVGQPYRFAVLFLNINRFKLINESLGNQFGDQLLQEFACTLRTSLRTDTIARLGADEFAILLEGIHHVNDATNVACEIGQTLVSPFYLNEQEAFISVSIGIDMNTIRQDTDSEFSNAPQAEELLRNANLAMYHAKANSRLYEVFDLAMDPHAIEKLQLETDLRLAIDREELQVYYQPIVSLLTRKIQGFEALLRWKHPKRGWISPSEFIPIAEETGLITSIGRWTLRESCRQLSIWQKKFPSFPPLTMNVNLSCKQFMEPNLLQHIDQILEETAVAVGSLKLEITESVVIDPKLVKGLIQELKARQIHLCIDDFGTGYSSLSRLHDFPISTLKIDGSFVKNLGALGENSEIIQLIVTLAHTLKMDVVAEGIELLEQVSPLIAMKCQYGQGYLFSRPLDSEAAGNFLSNQWLEIGSRE</sequence>
<dbReference type="SMART" id="SM00091">
    <property type="entry name" value="PAS"/>
    <property type="match status" value="2"/>
</dbReference>
<dbReference type="InterPro" id="IPR035965">
    <property type="entry name" value="PAS-like_dom_sf"/>
</dbReference>
<dbReference type="SMART" id="SM00267">
    <property type="entry name" value="GGDEF"/>
    <property type="match status" value="1"/>
</dbReference>
<dbReference type="SMART" id="SM00052">
    <property type="entry name" value="EAL"/>
    <property type="match status" value="1"/>
</dbReference>
<dbReference type="PANTHER" id="PTHR44757">
    <property type="entry name" value="DIGUANYLATE CYCLASE DGCP"/>
    <property type="match status" value="1"/>
</dbReference>
<keyword evidence="5" id="KW-1185">Reference proteome</keyword>
<dbReference type="SMART" id="SM00065">
    <property type="entry name" value="GAF"/>
    <property type="match status" value="1"/>
</dbReference>
<dbReference type="InterPro" id="IPR003018">
    <property type="entry name" value="GAF"/>
</dbReference>
<evidence type="ECO:0000313" key="4">
    <source>
        <dbReference type="EMBL" id="MCP2728808.1"/>
    </source>
</evidence>